<organism evidence="2 3">
    <name type="scientific">Mycobacterium yunnanensis</name>
    <dbReference type="NCBI Taxonomy" id="368477"/>
    <lineage>
        <taxon>Bacteria</taxon>
        <taxon>Bacillati</taxon>
        <taxon>Actinomycetota</taxon>
        <taxon>Actinomycetes</taxon>
        <taxon>Mycobacteriales</taxon>
        <taxon>Mycobacteriaceae</taxon>
        <taxon>Mycobacterium</taxon>
    </lineage>
</organism>
<reference evidence="2" key="2">
    <citation type="journal article" date="2022" name="BMC Genomics">
        <title>Comparative genome analysis of mycobacteria focusing on tRNA and non-coding RNA.</title>
        <authorList>
            <person name="Behra P.R.K."/>
            <person name="Pettersson B.M.F."/>
            <person name="Ramesh M."/>
            <person name="Das S."/>
            <person name="Dasgupta S."/>
            <person name="Kirsebom L.A."/>
        </authorList>
    </citation>
    <scope>NUCLEOTIDE SEQUENCE</scope>
    <source>
        <strain evidence="2">DSM 44838</strain>
    </source>
</reference>
<comment type="caution">
    <text evidence="2">The sequence shown here is derived from an EMBL/GenBank/DDBJ whole genome shotgun (WGS) entry which is preliminary data.</text>
</comment>
<dbReference type="AlphaFoldDB" id="A0A9X3C4P8"/>
<name>A0A9X3C4P8_9MYCO</name>
<dbReference type="SUPFAM" id="SSF54427">
    <property type="entry name" value="NTF2-like"/>
    <property type="match status" value="1"/>
</dbReference>
<gene>
    <name evidence="2" type="ORF">H7K45_24845</name>
</gene>
<dbReference type="Gene3D" id="3.10.450.50">
    <property type="match status" value="1"/>
</dbReference>
<proteinExistence type="predicted"/>
<evidence type="ECO:0000313" key="2">
    <source>
        <dbReference type="EMBL" id="MCV7423787.1"/>
    </source>
</evidence>
<evidence type="ECO:0000313" key="3">
    <source>
        <dbReference type="Proteomes" id="UP001141629"/>
    </source>
</evidence>
<dbReference type="InterPro" id="IPR037401">
    <property type="entry name" value="SnoaL-like"/>
</dbReference>
<accession>A0A9X3C4P8</accession>
<feature type="domain" description="SnoaL-like" evidence="1">
    <location>
        <begin position="6"/>
        <end position="123"/>
    </location>
</feature>
<reference evidence="2" key="1">
    <citation type="submission" date="2020-07" db="EMBL/GenBank/DDBJ databases">
        <authorList>
            <person name="Pettersson B.M.F."/>
            <person name="Behra P.R.K."/>
            <person name="Ramesh M."/>
            <person name="Das S."/>
            <person name="Dasgupta S."/>
            <person name="Kirsebom L.A."/>
        </authorList>
    </citation>
    <scope>NUCLEOTIDE SEQUENCE</scope>
    <source>
        <strain evidence="2">DSM 44838</strain>
    </source>
</reference>
<protein>
    <submittedName>
        <fullName evidence="2">Nuclear transport factor 2 family protein</fullName>
    </submittedName>
</protein>
<evidence type="ECO:0000259" key="1">
    <source>
        <dbReference type="Pfam" id="PF13577"/>
    </source>
</evidence>
<sequence length="135" mass="15151">MVAFYELTQAKAAYCRNLDNRDWDALAALMTDDVAFGMSESDTEPETTSGRDATLTLLQSLVVGTRTVHQVHTPEISLRGNEATVIWAAQYRTVFENGTSVTGYGHYHERWVRQGHGWKVASLHLRHLLTDVTQS</sequence>
<dbReference type="InterPro" id="IPR032710">
    <property type="entry name" value="NTF2-like_dom_sf"/>
</dbReference>
<keyword evidence="3" id="KW-1185">Reference proteome</keyword>
<dbReference type="CDD" id="cd00531">
    <property type="entry name" value="NTF2_like"/>
    <property type="match status" value="1"/>
</dbReference>
<dbReference type="EMBL" id="JACKVK010000013">
    <property type="protein sequence ID" value="MCV7423787.1"/>
    <property type="molecule type" value="Genomic_DNA"/>
</dbReference>
<dbReference type="Proteomes" id="UP001141629">
    <property type="component" value="Unassembled WGS sequence"/>
</dbReference>
<dbReference type="Pfam" id="PF13577">
    <property type="entry name" value="SnoaL_4"/>
    <property type="match status" value="1"/>
</dbReference>